<proteinExistence type="predicted"/>
<evidence type="ECO:0000313" key="1">
    <source>
        <dbReference type="EMBL" id="MFC5722068.1"/>
    </source>
</evidence>
<gene>
    <name evidence="1" type="ORF">ACFP1Z_18035</name>
</gene>
<accession>A0ABW0Z297</accession>
<dbReference type="Pfam" id="PF21448">
    <property type="entry name" value="DNMK"/>
    <property type="match status" value="1"/>
</dbReference>
<dbReference type="InterPro" id="IPR027417">
    <property type="entry name" value="P-loop_NTPase"/>
</dbReference>
<reference evidence="2" key="1">
    <citation type="journal article" date="2019" name="Int. J. Syst. Evol. Microbiol.">
        <title>The Global Catalogue of Microorganisms (GCM) 10K type strain sequencing project: providing services to taxonomists for standard genome sequencing and annotation.</title>
        <authorList>
            <consortium name="The Broad Institute Genomics Platform"/>
            <consortium name="The Broad Institute Genome Sequencing Center for Infectious Disease"/>
            <person name="Wu L."/>
            <person name="Ma J."/>
        </authorList>
    </citation>
    <scope>NUCLEOTIDE SEQUENCE [LARGE SCALE GENOMIC DNA]</scope>
    <source>
        <strain evidence="2">CGMCC 4.7304</strain>
    </source>
</reference>
<protein>
    <submittedName>
        <fullName evidence="1">Uncharacterized protein</fullName>
    </submittedName>
</protein>
<sequence>MSIAEPIKRAGIGADPIIGWAKNVDEPVRLATVVERYGWEFAKDNFPEVRRFLWKMSVDGVAAVLGEDVWTDAAVKQIQATSRPVVVTDVRLAEEVKALKSEGLTIVYLSREGIPEYDGREGEHLGPEYADLRVHNGGTLEEFHAQMDALVKRLAGR</sequence>
<dbReference type="EMBL" id="JBHSPB010000010">
    <property type="protein sequence ID" value="MFC5722068.1"/>
    <property type="molecule type" value="Genomic_DNA"/>
</dbReference>
<evidence type="ECO:0000313" key="2">
    <source>
        <dbReference type="Proteomes" id="UP001596083"/>
    </source>
</evidence>
<dbReference type="InterPro" id="IPR048444">
    <property type="entry name" value="DNMK"/>
</dbReference>
<comment type="caution">
    <text evidence="1">The sequence shown here is derived from an EMBL/GenBank/DDBJ whole genome shotgun (WGS) entry which is preliminary data.</text>
</comment>
<dbReference type="RefSeq" id="WP_390317432.1">
    <property type="nucleotide sequence ID" value="NZ_JBHSPB010000010.1"/>
</dbReference>
<dbReference type="Gene3D" id="3.40.50.300">
    <property type="entry name" value="P-loop containing nucleotide triphosphate hydrolases"/>
    <property type="match status" value="1"/>
</dbReference>
<keyword evidence="2" id="KW-1185">Reference proteome</keyword>
<dbReference type="Proteomes" id="UP001596083">
    <property type="component" value="Unassembled WGS sequence"/>
</dbReference>
<name>A0ABW0Z297_9ACTN</name>
<organism evidence="1 2">
    <name type="scientific">Streptomyces gamaensis</name>
    <dbReference type="NCBI Taxonomy" id="1763542"/>
    <lineage>
        <taxon>Bacteria</taxon>
        <taxon>Bacillati</taxon>
        <taxon>Actinomycetota</taxon>
        <taxon>Actinomycetes</taxon>
        <taxon>Kitasatosporales</taxon>
        <taxon>Streptomycetaceae</taxon>
        <taxon>Streptomyces</taxon>
    </lineage>
</organism>